<dbReference type="RefSeq" id="WP_181193356.1">
    <property type="nucleotide sequence ID" value="NZ_PVNH01000007.1"/>
</dbReference>
<evidence type="ECO:0000313" key="2">
    <source>
        <dbReference type="Proteomes" id="UP000238362"/>
    </source>
</evidence>
<keyword evidence="2" id="KW-1185">Reference proteome</keyword>
<protein>
    <submittedName>
        <fullName evidence="1">Uncharacterized protein</fullName>
    </submittedName>
</protein>
<dbReference type="Proteomes" id="UP000238362">
    <property type="component" value="Unassembled WGS sequence"/>
</dbReference>
<dbReference type="EMBL" id="PVNH01000007">
    <property type="protein sequence ID" value="PRX46697.1"/>
    <property type="molecule type" value="Genomic_DNA"/>
</dbReference>
<comment type="caution">
    <text evidence="1">The sequence shown here is derived from an EMBL/GenBank/DDBJ whole genome shotgun (WGS) entry which is preliminary data.</text>
</comment>
<evidence type="ECO:0000313" key="1">
    <source>
        <dbReference type="EMBL" id="PRX46697.1"/>
    </source>
</evidence>
<dbReference type="AlphaFoldDB" id="A0A2T0LSQ1"/>
<organism evidence="1 2">
    <name type="scientific">Prauserella shujinwangii</name>
    <dbReference type="NCBI Taxonomy" id="1453103"/>
    <lineage>
        <taxon>Bacteria</taxon>
        <taxon>Bacillati</taxon>
        <taxon>Actinomycetota</taxon>
        <taxon>Actinomycetes</taxon>
        <taxon>Pseudonocardiales</taxon>
        <taxon>Pseudonocardiaceae</taxon>
        <taxon>Prauserella</taxon>
    </lineage>
</organism>
<reference evidence="1 2" key="1">
    <citation type="submission" date="2018-03" db="EMBL/GenBank/DDBJ databases">
        <title>Genomic Encyclopedia of Type Strains, Phase III (KMG-III): the genomes of soil and plant-associated and newly described type strains.</title>
        <authorList>
            <person name="Whitman W."/>
        </authorList>
    </citation>
    <scope>NUCLEOTIDE SEQUENCE [LARGE SCALE GENOMIC DNA]</scope>
    <source>
        <strain evidence="1 2">CGMCC 4.7125</strain>
    </source>
</reference>
<gene>
    <name evidence="1" type="ORF">B0I33_107274</name>
</gene>
<proteinExistence type="predicted"/>
<sequence>MVRAAAAAVLPECLLPPRFEAAAAVPLLPSGTFDRQALAGAVRRRRASGTGPVKTILTSVTR</sequence>
<name>A0A2T0LSQ1_9PSEU</name>
<accession>A0A2T0LSQ1</accession>